<evidence type="ECO:0000259" key="3">
    <source>
        <dbReference type="Pfam" id="PF01551"/>
    </source>
</evidence>
<dbReference type="SUPFAM" id="SSF51261">
    <property type="entry name" value="Duplicated hybrid motif"/>
    <property type="match status" value="1"/>
</dbReference>
<dbReference type="InterPro" id="IPR050570">
    <property type="entry name" value="Cell_wall_metabolism_enzyme"/>
</dbReference>
<evidence type="ECO:0000313" key="5">
    <source>
        <dbReference type="Proteomes" id="UP000032232"/>
    </source>
</evidence>
<name>A0A0D1CNR2_9RHOB</name>
<dbReference type="EMBL" id="JYFE01000036">
    <property type="protein sequence ID" value="KIT16342.1"/>
    <property type="molecule type" value="Genomic_DNA"/>
</dbReference>
<dbReference type="AlphaFoldDB" id="A0A0D1CNR2"/>
<dbReference type="STRING" id="935700.jaqu_19380"/>
<dbReference type="InterPro" id="IPR016047">
    <property type="entry name" value="M23ase_b-sheet_dom"/>
</dbReference>
<dbReference type="GO" id="GO:0004222">
    <property type="term" value="F:metalloendopeptidase activity"/>
    <property type="evidence" value="ECO:0007669"/>
    <property type="project" value="TreeGrafter"/>
</dbReference>
<dbReference type="InterPro" id="IPR011055">
    <property type="entry name" value="Dup_hybrid_motif"/>
</dbReference>
<keyword evidence="2" id="KW-0175">Coiled coil</keyword>
<reference evidence="4 5" key="1">
    <citation type="submission" date="2015-02" db="EMBL/GenBank/DDBJ databases">
        <title>Genome Sequence of Jannaschia aquimarina DSM28248, a member of the Roseobacter clade.</title>
        <authorList>
            <person name="Voget S."/>
            <person name="Daniel R."/>
        </authorList>
    </citation>
    <scope>NUCLEOTIDE SEQUENCE [LARGE SCALE GENOMIC DNA]</scope>
    <source>
        <strain evidence="4 5">GSW-M26</strain>
    </source>
</reference>
<feature type="domain" description="M23ase beta-sheet core" evidence="3">
    <location>
        <begin position="236"/>
        <end position="339"/>
    </location>
</feature>
<evidence type="ECO:0000256" key="1">
    <source>
        <dbReference type="ARBA" id="ARBA00022729"/>
    </source>
</evidence>
<dbReference type="CDD" id="cd12797">
    <property type="entry name" value="M23_peptidase"/>
    <property type="match status" value="1"/>
</dbReference>
<dbReference type="PATRIC" id="fig|935700.4.peg.2005"/>
<comment type="caution">
    <text evidence="4">The sequence shown here is derived from an EMBL/GenBank/DDBJ whole genome shotgun (WGS) entry which is preliminary data.</text>
</comment>
<proteinExistence type="predicted"/>
<dbReference type="Gene3D" id="2.70.70.10">
    <property type="entry name" value="Glucose Permease (Domain IIA)"/>
    <property type="match status" value="1"/>
</dbReference>
<sequence length="348" mass="35741">MVVLSLAATPAPAQDAREAAQTLTIAATLLEASEGAQERIAALSQAIEAHDEALAVLREGQRRIATVADGLREELDAREERIAALLSVLIEIERGPTTVRAIHPDGPLSAARAASLIADAAPALEAEAAILRADLDRLARMRSAEATAADDLRTGLDAIQAAREALSAAISERRAIPAAALDTAGLRASAEALKDLSAVLDVIPGADLEPPLALPVEGRVLRRYGEADAAGIERPGWIVTAAPGAPVLAPAAASILFSGPVPGQGEVAILEMRPDLLLVLAGLHRTTVTRGALVARGEILGEIAPEARESDAGTDAGGGASAGETLYIEVRKDGETVDPATWFAGEGD</sequence>
<protein>
    <submittedName>
        <fullName evidence="4">Peptidase family M23</fullName>
    </submittedName>
</protein>
<gene>
    <name evidence="4" type="ORF">jaqu_19380</name>
</gene>
<organism evidence="4 5">
    <name type="scientific">Jannaschia aquimarina</name>
    <dbReference type="NCBI Taxonomy" id="935700"/>
    <lineage>
        <taxon>Bacteria</taxon>
        <taxon>Pseudomonadati</taxon>
        <taxon>Pseudomonadota</taxon>
        <taxon>Alphaproteobacteria</taxon>
        <taxon>Rhodobacterales</taxon>
        <taxon>Roseobacteraceae</taxon>
        <taxon>Jannaschia</taxon>
    </lineage>
</organism>
<dbReference type="PANTHER" id="PTHR21666:SF289">
    <property type="entry name" value="L-ALA--D-GLU ENDOPEPTIDASE"/>
    <property type="match status" value="1"/>
</dbReference>
<dbReference type="Pfam" id="PF01551">
    <property type="entry name" value="Peptidase_M23"/>
    <property type="match status" value="1"/>
</dbReference>
<dbReference type="PANTHER" id="PTHR21666">
    <property type="entry name" value="PEPTIDASE-RELATED"/>
    <property type="match status" value="1"/>
</dbReference>
<dbReference type="Proteomes" id="UP000032232">
    <property type="component" value="Unassembled WGS sequence"/>
</dbReference>
<evidence type="ECO:0000313" key="4">
    <source>
        <dbReference type="EMBL" id="KIT16342.1"/>
    </source>
</evidence>
<accession>A0A0D1CNR2</accession>
<evidence type="ECO:0000256" key="2">
    <source>
        <dbReference type="SAM" id="Coils"/>
    </source>
</evidence>
<keyword evidence="1" id="KW-0732">Signal</keyword>
<keyword evidence="5" id="KW-1185">Reference proteome</keyword>
<feature type="coiled-coil region" evidence="2">
    <location>
        <begin position="33"/>
        <end position="88"/>
    </location>
</feature>